<feature type="domain" description="Band 7" evidence="11">
    <location>
        <begin position="19"/>
        <end position="185"/>
    </location>
</feature>
<evidence type="ECO:0000256" key="8">
    <source>
        <dbReference type="ARBA" id="ARBA00023180"/>
    </source>
</evidence>
<name>A0AAW2ZEV3_9EUKA</name>
<evidence type="ECO:0000256" key="6">
    <source>
        <dbReference type="ARBA" id="ARBA00022989"/>
    </source>
</evidence>
<dbReference type="SMART" id="SM00244">
    <property type="entry name" value="PHB"/>
    <property type="match status" value="1"/>
</dbReference>
<organism evidence="12 13">
    <name type="scientific">Acrasis kona</name>
    <dbReference type="NCBI Taxonomy" id="1008807"/>
    <lineage>
        <taxon>Eukaryota</taxon>
        <taxon>Discoba</taxon>
        <taxon>Heterolobosea</taxon>
        <taxon>Tetramitia</taxon>
        <taxon>Eutetramitia</taxon>
        <taxon>Acrasidae</taxon>
        <taxon>Acrasis</taxon>
    </lineage>
</organism>
<accession>A0AAW2ZEV3</accession>
<evidence type="ECO:0000256" key="5">
    <source>
        <dbReference type="ARBA" id="ARBA00022968"/>
    </source>
</evidence>
<keyword evidence="6" id="KW-1133">Transmembrane helix</keyword>
<protein>
    <recommendedName>
        <fullName evidence="11">Band 7 domain-containing protein</fullName>
    </recommendedName>
</protein>
<keyword evidence="8" id="KW-0325">Glycoprotein</keyword>
<keyword evidence="5" id="KW-0735">Signal-anchor</keyword>
<proteinExistence type="inferred from homology"/>
<evidence type="ECO:0000256" key="7">
    <source>
        <dbReference type="ARBA" id="ARBA00023136"/>
    </source>
</evidence>
<evidence type="ECO:0000256" key="1">
    <source>
        <dbReference type="ARBA" id="ARBA00004648"/>
    </source>
</evidence>
<evidence type="ECO:0000256" key="10">
    <source>
        <dbReference type="SAM" id="SignalP"/>
    </source>
</evidence>
<keyword evidence="10" id="KW-0732">Signal</keyword>
<evidence type="ECO:0000313" key="12">
    <source>
        <dbReference type="EMBL" id="KAL0487985.1"/>
    </source>
</evidence>
<dbReference type="GO" id="GO:0031625">
    <property type="term" value="F:ubiquitin protein ligase binding"/>
    <property type="evidence" value="ECO:0007669"/>
    <property type="project" value="InterPro"/>
</dbReference>
<dbReference type="AlphaFoldDB" id="A0AAW2ZEV3"/>
<comment type="similarity">
    <text evidence="2">Belongs to the band 7/mec-2 family.</text>
</comment>
<dbReference type="CDD" id="cd03406">
    <property type="entry name" value="SPFH_like_u3"/>
    <property type="match status" value="1"/>
</dbReference>
<feature type="chain" id="PRO_5043968811" description="Band 7 domain-containing protein" evidence="10">
    <location>
        <begin position="17"/>
        <end position="317"/>
    </location>
</feature>
<reference evidence="12 13" key="1">
    <citation type="submission" date="2024-03" db="EMBL/GenBank/DDBJ databases">
        <title>The Acrasis kona genome and developmental transcriptomes reveal deep origins of eukaryotic multicellular pathways.</title>
        <authorList>
            <person name="Sheikh S."/>
            <person name="Fu C.-J."/>
            <person name="Brown M.W."/>
            <person name="Baldauf S.L."/>
        </authorList>
    </citation>
    <scope>NUCLEOTIDE SEQUENCE [LARGE SCALE GENOMIC DNA]</scope>
    <source>
        <strain evidence="12 13">ATCC MYA-3509</strain>
    </source>
</reference>
<dbReference type="InterPro" id="IPR036013">
    <property type="entry name" value="Band_7/SPFH_dom_sf"/>
</dbReference>
<comment type="caution">
    <text evidence="12">The sequence shown here is derived from an EMBL/GenBank/DDBJ whole genome shotgun (WGS) entry which is preliminary data.</text>
</comment>
<gene>
    <name evidence="12" type="ORF">AKO1_008879</name>
</gene>
<dbReference type="InterPro" id="IPR001107">
    <property type="entry name" value="Band_7"/>
</dbReference>
<feature type="signal peptide" evidence="10">
    <location>
        <begin position="1"/>
        <end position="16"/>
    </location>
</feature>
<keyword evidence="13" id="KW-1185">Reference proteome</keyword>
<feature type="coiled-coil region" evidence="9">
    <location>
        <begin position="202"/>
        <end position="253"/>
    </location>
</feature>
<dbReference type="PANTHER" id="PTHR15351">
    <property type="entry name" value="ERLIN (ER LIPID RAFT ASSOCIATED PROTEIN) HOMOLOG"/>
    <property type="match status" value="1"/>
</dbReference>
<dbReference type="PANTHER" id="PTHR15351:SF3">
    <property type="entry name" value="ERLIN"/>
    <property type="match status" value="1"/>
</dbReference>
<evidence type="ECO:0000313" key="13">
    <source>
        <dbReference type="Proteomes" id="UP001431209"/>
    </source>
</evidence>
<evidence type="ECO:0000256" key="3">
    <source>
        <dbReference type="ARBA" id="ARBA00022692"/>
    </source>
</evidence>
<dbReference type="EMBL" id="JAOPGA020001391">
    <property type="protein sequence ID" value="KAL0487985.1"/>
    <property type="molecule type" value="Genomic_DNA"/>
</dbReference>
<dbReference type="InterPro" id="IPR033294">
    <property type="entry name" value="Erlin1/2"/>
</dbReference>
<dbReference type="GO" id="GO:0015485">
    <property type="term" value="F:cholesterol binding"/>
    <property type="evidence" value="ECO:0007669"/>
    <property type="project" value="TreeGrafter"/>
</dbReference>
<evidence type="ECO:0000256" key="2">
    <source>
        <dbReference type="ARBA" id="ARBA00008164"/>
    </source>
</evidence>
<dbReference type="Pfam" id="PF01145">
    <property type="entry name" value="Band_7"/>
    <property type="match status" value="1"/>
</dbReference>
<dbReference type="Proteomes" id="UP001431209">
    <property type="component" value="Unassembled WGS sequence"/>
</dbReference>
<comment type="subcellular location">
    <subcellularLocation>
        <location evidence="1">Endoplasmic reticulum membrane</location>
        <topology evidence="1">Single-pass type II membrane protein</topology>
    </subcellularLocation>
</comment>
<sequence length="317" mass="36686">MLAVAVVFVFVVTTVSILTSIHHIEEGHVGVYWRGGALLNKTTEPGYRLKMPFIDRVANIQITMQTDSVTNIPCGTSGGVTVYFEKIEVVNRLKKQNVHNTILNYGENYDKLWIYEKIHHEINQFCSKHSLQQVYIDLFDELDESLMQSLQEGCDKYDTGIEIITVRVTKPKIPELLRQNYEKVEAEKTRLMVAVQTQTVVEKEAETERKRATIEAEKLAQVSKIQIQQQVYEKDAKKKMSEIEDTMHLAREKSRSDAEYYKRTREAEANAKMLTPQYLKMMLIKSLMNNSKIYYGDSIPKMLINLEANELKDYFQA</sequence>
<keyword evidence="9" id="KW-0175">Coiled coil</keyword>
<keyword evidence="4" id="KW-0256">Endoplasmic reticulum</keyword>
<evidence type="ECO:0000256" key="4">
    <source>
        <dbReference type="ARBA" id="ARBA00022824"/>
    </source>
</evidence>
<dbReference type="GO" id="GO:0005789">
    <property type="term" value="C:endoplasmic reticulum membrane"/>
    <property type="evidence" value="ECO:0007669"/>
    <property type="project" value="UniProtKB-SubCell"/>
</dbReference>
<evidence type="ECO:0000259" key="11">
    <source>
        <dbReference type="SMART" id="SM00244"/>
    </source>
</evidence>
<keyword evidence="3" id="KW-0812">Transmembrane</keyword>
<dbReference type="GO" id="GO:0032933">
    <property type="term" value="P:SREBP signaling pathway"/>
    <property type="evidence" value="ECO:0007669"/>
    <property type="project" value="TreeGrafter"/>
</dbReference>
<dbReference type="Gene3D" id="3.30.479.30">
    <property type="entry name" value="Band 7 domain"/>
    <property type="match status" value="1"/>
</dbReference>
<evidence type="ECO:0000256" key="9">
    <source>
        <dbReference type="SAM" id="Coils"/>
    </source>
</evidence>
<dbReference type="SUPFAM" id="SSF117892">
    <property type="entry name" value="Band 7/SPFH domain"/>
    <property type="match status" value="1"/>
</dbReference>
<keyword evidence="7" id="KW-0472">Membrane</keyword>